<comment type="caution">
    <text evidence="2">The sequence shown here is derived from an EMBL/GenBank/DDBJ whole genome shotgun (WGS) entry which is preliminary data.</text>
</comment>
<dbReference type="Proteomes" id="UP001295740">
    <property type="component" value="Unassembled WGS sequence"/>
</dbReference>
<dbReference type="AlphaFoldDB" id="A0AAI8YDS3"/>
<reference evidence="2" key="1">
    <citation type="submission" date="2023-10" db="EMBL/GenBank/DDBJ databases">
        <authorList>
            <person name="Hackl T."/>
        </authorList>
    </citation>
    <scope>NUCLEOTIDE SEQUENCE</scope>
</reference>
<sequence length="146" mass="15236">MQIFAILSSAAVASAAVMAKRDIIFKVSDFSAGCVAHSTQCLYYFNVTQPGSPGAPDVPVTCKALVTANNDGTLPDVDDGTCLESARTWTALHADAGITLALSQQVSPASYETGSHLLASNEFTISNETNAKVQSYTGPTAFDLVD</sequence>
<protein>
    <submittedName>
        <fullName evidence="2">Uu.00g109610.m01.CDS01</fullName>
    </submittedName>
</protein>
<feature type="signal peptide" evidence="1">
    <location>
        <begin position="1"/>
        <end position="15"/>
    </location>
</feature>
<evidence type="ECO:0000313" key="2">
    <source>
        <dbReference type="EMBL" id="CAJ2503567.1"/>
    </source>
</evidence>
<keyword evidence="1" id="KW-0732">Signal</keyword>
<dbReference type="EMBL" id="CAUWAG010000006">
    <property type="protein sequence ID" value="CAJ2503567.1"/>
    <property type="molecule type" value="Genomic_DNA"/>
</dbReference>
<name>A0AAI8YDS3_9PEZI</name>
<gene>
    <name evidence="2" type="ORF">KHLLAP_LOCUS4035</name>
</gene>
<proteinExistence type="predicted"/>
<feature type="chain" id="PRO_5042482492" evidence="1">
    <location>
        <begin position="16"/>
        <end position="146"/>
    </location>
</feature>
<accession>A0AAI8YDS3</accession>
<evidence type="ECO:0000256" key="1">
    <source>
        <dbReference type="SAM" id="SignalP"/>
    </source>
</evidence>
<evidence type="ECO:0000313" key="3">
    <source>
        <dbReference type="Proteomes" id="UP001295740"/>
    </source>
</evidence>
<organism evidence="2 3">
    <name type="scientific">Anthostomella pinea</name>
    <dbReference type="NCBI Taxonomy" id="933095"/>
    <lineage>
        <taxon>Eukaryota</taxon>
        <taxon>Fungi</taxon>
        <taxon>Dikarya</taxon>
        <taxon>Ascomycota</taxon>
        <taxon>Pezizomycotina</taxon>
        <taxon>Sordariomycetes</taxon>
        <taxon>Xylariomycetidae</taxon>
        <taxon>Xylariales</taxon>
        <taxon>Xylariaceae</taxon>
        <taxon>Anthostomella</taxon>
    </lineage>
</organism>
<keyword evidence="3" id="KW-1185">Reference proteome</keyword>